<dbReference type="GO" id="GO:0016747">
    <property type="term" value="F:acyltransferase activity, transferring groups other than amino-acyl groups"/>
    <property type="evidence" value="ECO:0007669"/>
    <property type="project" value="InterPro"/>
</dbReference>
<dbReference type="EMBL" id="LBWR01000001">
    <property type="protein sequence ID" value="KKR12699.1"/>
    <property type="molecule type" value="Genomic_DNA"/>
</dbReference>
<proteinExistence type="predicted"/>
<dbReference type="PROSITE" id="PS51186">
    <property type="entry name" value="GNAT"/>
    <property type="match status" value="1"/>
</dbReference>
<evidence type="ECO:0000313" key="3">
    <source>
        <dbReference type="Proteomes" id="UP000034665"/>
    </source>
</evidence>
<name>A0A0G0N962_9BACT</name>
<dbReference type="InterPro" id="IPR016181">
    <property type="entry name" value="Acyl_CoA_acyltransferase"/>
</dbReference>
<gene>
    <name evidence="2" type="ORF">UT41_C0001G0243</name>
</gene>
<dbReference type="Gene3D" id="3.40.630.30">
    <property type="match status" value="1"/>
</dbReference>
<evidence type="ECO:0000259" key="1">
    <source>
        <dbReference type="PROSITE" id="PS51186"/>
    </source>
</evidence>
<organism evidence="2 3">
    <name type="scientific">Candidatus Wolfebacteria bacterium GW2011_GWC2_39_22</name>
    <dbReference type="NCBI Taxonomy" id="1619013"/>
    <lineage>
        <taxon>Bacteria</taxon>
        <taxon>Candidatus Wolfeibacteriota</taxon>
    </lineage>
</organism>
<dbReference type="Pfam" id="PF00583">
    <property type="entry name" value="Acetyltransf_1"/>
    <property type="match status" value="1"/>
</dbReference>
<accession>A0A0G0N962</accession>
<feature type="domain" description="N-acetyltransferase" evidence="1">
    <location>
        <begin position="4"/>
        <end position="148"/>
    </location>
</feature>
<keyword evidence="2" id="KW-0808">Transferase</keyword>
<dbReference type="AlphaFoldDB" id="A0A0G0N962"/>
<sequence>MPEITFQKATIEDIDAFIAIEQKSAHSYMYSNCADREDAEKELKDCEVYFIKKDGVIVGSTEYQIKEPGHAYMSGLIIDPAFQGQGIARKAIEFKLEQLKDMKRIDLVTHPHNSKVICMYLSYGFIIEAWKDNYYGDEEPRLVLALTR</sequence>
<dbReference type="Proteomes" id="UP000034665">
    <property type="component" value="Unassembled WGS sequence"/>
</dbReference>
<evidence type="ECO:0000313" key="2">
    <source>
        <dbReference type="EMBL" id="KKR12699.1"/>
    </source>
</evidence>
<protein>
    <submittedName>
        <fullName evidence="2">Acetyltransferase family protein</fullName>
    </submittedName>
</protein>
<comment type="caution">
    <text evidence="2">The sequence shown here is derived from an EMBL/GenBank/DDBJ whole genome shotgun (WGS) entry which is preliminary data.</text>
</comment>
<dbReference type="CDD" id="cd04301">
    <property type="entry name" value="NAT_SF"/>
    <property type="match status" value="1"/>
</dbReference>
<dbReference type="SUPFAM" id="SSF55729">
    <property type="entry name" value="Acyl-CoA N-acyltransferases (Nat)"/>
    <property type="match status" value="1"/>
</dbReference>
<dbReference type="InterPro" id="IPR000182">
    <property type="entry name" value="GNAT_dom"/>
</dbReference>
<reference evidence="2 3" key="1">
    <citation type="journal article" date="2015" name="Nature">
        <title>rRNA introns, odd ribosomes, and small enigmatic genomes across a large radiation of phyla.</title>
        <authorList>
            <person name="Brown C.T."/>
            <person name="Hug L.A."/>
            <person name="Thomas B.C."/>
            <person name="Sharon I."/>
            <person name="Castelle C.J."/>
            <person name="Singh A."/>
            <person name="Wilkins M.J."/>
            <person name="Williams K.H."/>
            <person name="Banfield J.F."/>
        </authorList>
    </citation>
    <scope>NUCLEOTIDE SEQUENCE [LARGE SCALE GENOMIC DNA]</scope>
</reference>
<dbReference type="STRING" id="1619013.UT41_C0001G0243"/>